<dbReference type="Proteomes" id="UP001165960">
    <property type="component" value="Unassembled WGS sequence"/>
</dbReference>
<accession>A0ACC2UHM9</accession>
<reference evidence="1" key="1">
    <citation type="submission" date="2022-04" db="EMBL/GenBank/DDBJ databases">
        <title>Genome of the entomopathogenic fungus Entomophthora muscae.</title>
        <authorList>
            <person name="Elya C."/>
            <person name="Lovett B.R."/>
            <person name="Lee E."/>
            <person name="Macias A.M."/>
            <person name="Hajek A.E."/>
            <person name="De Bivort B.L."/>
            <person name="Kasson M.T."/>
            <person name="De Fine Licht H.H."/>
            <person name="Stajich J.E."/>
        </authorList>
    </citation>
    <scope>NUCLEOTIDE SEQUENCE</scope>
    <source>
        <strain evidence="1">Berkeley</strain>
    </source>
</reference>
<dbReference type="EMBL" id="QTSX02000715">
    <property type="protein sequence ID" value="KAJ9086590.1"/>
    <property type="molecule type" value="Genomic_DNA"/>
</dbReference>
<evidence type="ECO:0000313" key="2">
    <source>
        <dbReference type="Proteomes" id="UP001165960"/>
    </source>
</evidence>
<sequence>MHHESSSTLSYWIICSNQAESLSLLCSLLLHAVLRTILLSLQLWDTSTSRNLSVRKWPIDGAALETVGVKVRGLEKNPEPA</sequence>
<name>A0ACC2UHM9_9FUNG</name>
<evidence type="ECO:0000313" key="1">
    <source>
        <dbReference type="EMBL" id="KAJ9086590.1"/>
    </source>
</evidence>
<proteinExistence type="predicted"/>
<comment type="caution">
    <text evidence="1">The sequence shown here is derived from an EMBL/GenBank/DDBJ whole genome shotgun (WGS) entry which is preliminary data.</text>
</comment>
<organism evidence="1 2">
    <name type="scientific">Entomophthora muscae</name>
    <dbReference type="NCBI Taxonomy" id="34485"/>
    <lineage>
        <taxon>Eukaryota</taxon>
        <taxon>Fungi</taxon>
        <taxon>Fungi incertae sedis</taxon>
        <taxon>Zoopagomycota</taxon>
        <taxon>Entomophthoromycotina</taxon>
        <taxon>Entomophthoromycetes</taxon>
        <taxon>Entomophthorales</taxon>
        <taxon>Entomophthoraceae</taxon>
        <taxon>Entomophthora</taxon>
    </lineage>
</organism>
<protein>
    <submittedName>
        <fullName evidence="1">Uncharacterized protein</fullName>
    </submittedName>
</protein>
<keyword evidence="2" id="KW-1185">Reference proteome</keyword>
<gene>
    <name evidence="1" type="ORF">DSO57_1002312</name>
</gene>